<dbReference type="PANTHER" id="PTHR21310:SF42">
    <property type="entry name" value="BIFUNCTIONAL AAC_APH"/>
    <property type="match status" value="1"/>
</dbReference>
<dbReference type="Pfam" id="PF01636">
    <property type="entry name" value="APH"/>
    <property type="match status" value="1"/>
</dbReference>
<feature type="domain" description="Aminoglycoside phosphotransferase" evidence="1">
    <location>
        <begin position="29"/>
        <end position="255"/>
    </location>
</feature>
<evidence type="ECO:0000259" key="1">
    <source>
        <dbReference type="Pfam" id="PF01636"/>
    </source>
</evidence>
<dbReference type="Gene3D" id="3.30.200.20">
    <property type="entry name" value="Phosphorylase Kinase, domain 1"/>
    <property type="match status" value="1"/>
</dbReference>
<sequence length="286" mass="30285">MEPTAELVRTLLAEQFPRWSDLSVTPVARQGNDNRTFRLGDGLAARLPAGPGYAAAVVKEDRWLPVLARHTTVALPEVVATGSPGAGYAHPWSVRRWLPGAALPDAGAVDDAQLGVDLGRFVRELHRTPATGGPAAGVHSSRRGEHPSCYDAEVRDSLVRLGDAVDRAAGEAIWARALVTSWEGDPVWFHGDLAPGNLLLRDGRLAAVIDLGTCGVGDPACDLVVAWTTLGDAGRAALRDAVDLDAGTWARARGWALWKALVTGTDSPLHAEQQRALDALLGDPSM</sequence>
<dbReference type="InterPro" id="IPR002575">
    <property type="entry name" value="Aminoglycoside_PTrfase"/>
</dbReference>
<evidence type="ECO:0000313" key="3">
    <source>
        <dbReference type="Proteomes" id="UP000199088"/>
    </source>
</evidence>
<dbReference type="InterPro" id="IPR051678">
    <property type="entry name" value="AGP_Transferase"/>
</dbReference>
<proteinExistence type="predicted"/>
<name>A0A1H0RF73_9ACTN</name>
<keyword evidence="2" id="KW-0808">Transferase</keyword>
<dbReference type="AlphaFoldDB" id="A0A1H0RF73"/>
<dbReference type="RefSeq" id="WP_207500706.1">
    <property type="nucleotide sequence ID" value="NZ_FNIR01000011.1"/>
</dbReference>
<reference evidence="3" key="1">
    <citation type="submission" date="2016-10" db="EMBL/GenBank/DDBJ databases">
        <authorList>
            <person name="Varghese N."/>
            <person name="Submissions S."/>
        </authorList>
    </citation>
    <scope>NUCLEOTIDE SEQUENCE [LARGE SCALE GENOMIC DNA]</scope>
    <source>
        <strain evidence="3">DSM 45843</strain>
    </source>
</reference>
<dbReference type="SUPFAM" id="SSF56112">
    <property type="entry name" value="Protein kinase-like (PK-like)"/>
    <property type="match status" value="1"/>
</dbReference>
<dbReference type="Proteomes" id="UP000199088">
    <property type="component" value="Unassembled WGS sequence"/>
</dbReference>
<protein>
    <submittedName>
        <fullName evidence="2">Predicted kinase, aminoglycoside phosphotransferase (APT) family</fullName>
    </submittedName>
</protein>
<dbReference type="GO" id="GO:0016301">
    <property type="term" value="F:kinase activity"/>
    <property type="evidence" value="ECO:0007669"/>
    <property type="project" value="UniProtKB-KW"/>
</dbReference>
<dbReference type="EMBL" id="FNIR01000011">
    <property type="protein sequence ID" value="SDP28071.1"/>
    <property type="molecule type" value="Genomic_DNA"/>
</dbReference>
<dbReference type="CDD" id="cd05155">
    <property type="entry name" value="APH_ChoK_like_1"/>
    <property type="match status" value="1"/>
</dbReference>
<keyword evidence="2" id="KW-0418">Kinase</keyword>
<dbReference type="STRING" id="1052260.SAMN05660199_03564"/>
<dbReference type="PANTHER" id="PTHR21310">
    <property type="entry name" value="AMINOGLYCOSIDE PHOSPHOTRANSFERASE-RELATED-RELATED"/>
    <property type="match status" value="1"/>
</dbReference>
<dbReference type="Gene3D" id="3.90.1200.10">
    <property type="match status" value="1"/>
</dbReference>
<evidence type="ECO:0000313" key="2">
    <source>
        <dbReference type="EMBL" id="SDP28071.1"/>
    </source>
</evidence>
<gene>
    <name evidence="2" type="ORF">SAMN05660199_03564</name>
</gene>
<dbReference type="InterPro" id="IPR011009">
    <property type="entry name" value="Kinase-like_dom_sf"/>
</dbReference>
<accession>A0A1H0RF73</accession>
<organism evidence="2 3">
    <name type="scientific">Klenkia soli</name>
    <dbReference type="NCBI Taxonomy" id="1052260"/>
    <lineage>
        <taxon>Bacteria</taxon>
        <taxon>Bacillati</taxon>
        <taxon>Actinomycetota</taxon>
        <taxon>Actinomycetes</taxon>
        <taxon>Geodermatophilales</taxon>
        <taxon>Geodermatophilaceae</taxon>
        <taxon>Klenkia</taxon>
    </lineage>
</organism>
<keyword evidence="3" id="KW-1185">Reference proteome</keyword>